<reference evidence="1" key="1">
    <citation type="submission" date="2022-07" db="EMBL/GenBank/DDBJ databases">
        <title>Genome analysis of Parmales, a sister group of diatoms, reveals the evolutionary specialization of diatoms from phago-mixotrophs to photoautotrophs.</title>
        <authorList>
            <person name="Ban H."/>
            <person name="Sato S."/>
            <person name="Yoshikawa S."/>
            <person name="Kazumasa Y."/>
            <person name="Nakamura Y."/>
            <person name="Ichinomiya M."/>
            <person name="Saitoh K."/>
            <person name="Sato N."/>
            <person name="Blanc-Mathieu R."/>
            <person name="Endo H."/>
            <person name="Kuwata A."/>
            <person name="Ogata H."/>
        </authorList>
    </citation>
    <scope>NUCLEOTIDE SEQUENCE</scope>
</reference>
<dbReference type="AlphaFoldDB" id="A0A9W7G083"/>
<dbReference type="Proteomes" id="UP001165082">
    <property type="component" value="Unassembled WGS sequence"/>
</dbReference>
<keyword evidence="2" id="KW-1185">Reference proteome</keyword>
<evidence type="ECO:0000313" key="2">
    <source>
        <dbReference type="Proteomes" id="UP001165082"/>
    </source>
</evidence>
<organism evidence="1 2">
    <name type="scientific">Triparma retinervis</name>
    <dbReference type="NCBI Taxonomy" id="2557542"/>
    <lineage>
        <taxon>Eukaryota</taxon>
        <taxon>Sar</taxon>
        <taxon>Stramenopiles</taxon>
        <taxon>Ochrophyta</taxon>
        <taxon>Bolidophyceae</taxon>
        <taxon>Parmales</taxon>
        <taxon>Triparmaceae</taxon>
        <taxon>Triparma</taxon>
    </lineage>
</organism>
<accession>A0A9W7G083</accession>
<gene>
    <name evidence="1" type="ORF">TrRE_jg369</name>
</gene>
<comment type="caution">
    <text evidence="1">The sequence shown here is derived from an EMBL/GenBank/DDBJ whole genome shotgun (WGS) entry which is preliminary data.</text>
</comment>
<feature type="non-terminal residue" evidence="1">
    <location>
        <position position="1"/>
    </location>
</feature>
<name>A0A9W7G083_9STRA</name>
<proteinExistence type="predicted"/>
<dbReference type="EMBL" id="BRXZ01007261">
    <property type="protein sequence ID" value="GMI26133.1"/>
    <property type="molecule type" value="Genomic_DNA"/>
</dbReference>
<protein>
    <submittedName>
        <fullName evidence="1">Uncharacterized protein</fullName>
    </submittedName>
</protein>
<evidence type="ECO:0000313" key="1">
    <source>
        <dbReference type="EMBL" id="GMI26133.1"/>
    </source>
</evidence>
<sequence>METCLEEAVEDINTLNKPEISI</sequence>